<protein>
    <submittedName>
        <fullName evidence="2">Uncharacterized protein</fullName>
    </submittedName>
</protein>
<comment type="caution">
    <text evidence="2">The sequence shown here is derived from an EMBL/GenBank/DDBJ whole genome shotgun (WGS) entry which is preliminary data.</text>
</comment>
<proteinExistence type="predicted"/>
<accession>A0ABR2G0T4</accession>
<dbReference type="Proteomes" id="UP001472677">
    <property type="component" value="Unassembled WGS sequence"/>
</dbReference>
<keyword evidence="3" id="KW-1185">Reference proteome</keyword>
<name>A0ABR2G0T4_9ROSI</name>
<evidence type="ECO:0000313" key="2">
    <source>
        <dbReference type="EMBL" id="KAK8590139.1"/>
    </source>
</evidence>
<evidence type="ECO:0000313" key="3">
    <source>
        <dbReference type="Proteomes" id="UP001472677"/>
    </source>
</evidence>
<evidence type="ECO:0000256" key="1">
    <source>
        <dbReference type="SAM" id="MobiDB-lite"/>
    </source>
</evidence>
<organism evidence="2 3">
    <name type="scientific">Hibiscus sabdariffa</name>
    <name type="common">roselle</name>
    <dbReference type="NCBI Taxonomy" id="183260"/>
    <lineage>
        <taxon>Eukaryota</taxon>
        <taxon>Viridiplantae</taxon>
        <taxon>Streptophyta</taxon>
        <taxon>Embryophyta</taxon>
        <taxon>Tracheophyta</taxon>
        <taxon>Spermatophyta</taxon>
        <taxon>Magnoliopsida</taxon>
        <taxon>eudicotyledons</taxon>
        <taxon>Gunneridae</taxon>
        <taxon>Pentapetalae</taxon>
        <taxon>rosids</taxon>
        <taxon>malvids</taxon>
        <taxon>Malvales</taxon>
        <taxon>Malvaceae</taxon>
        <taxon>Malvoideae</taxon>
        <taxon>Hibiscus</taxon>
    </lineage>
</organism>
<dbReference type="EMBL" id="JBBPBM010000004">
    <property type="protein sequence ID" value="KAK8590139.1"/>
    <property type="molecule type" value="Genomic_DNA"/>
</dbReference>
<reference evidence="2 3" key="1">
    <citation type="journal article" date="2024" name="G3 (Bethesda)">
        <title>Genome assembly of Hibiscus sabdariffa L. provides insights into metabolisms of medicinal natural products.</title>
        <authorList>
            <person name="Kim T."/>
        </authorList>
    </citation>
    <scope>NUCLEOTIDE SEQUENCE [LARGE SCALE GENOMIC DNA]</scope>
    <source>
        <strain evidence="2">TK-2024</strain>
        <tissue evidence="2">Old leaves</tissue>
    </source>
</reference>
<sequence>MAPSEPPFVWVREKKKRCSLERHTPSPSCKNGGHHRNQQPENSRTGARRRRPTTSGRPTHHPCAWACVYLGGCTVIQCTLSHLIPYPSAPTPYYMGSLPAGAP</sequence>
<gene>
    <name evidence="2" type="ORF">V6N12_024522</name>
</gene>
<feature type="region of interest" description="Disordered" evidence="1">
    <location>
        <begin position="17"/>
        <end position="62"/>
    </location>
</feature>